<feature type="transmembrane region" description="Helical" evidence="1">
    <location>
        <begin position="83"/>
        <end position="101"/>
    </location>
</feature>
<feature type="transmembrane region" description="Helical" evidence="1">
    <location>
        <begin position="283"/>
        <end position="302"/>
    </location>
</feature>
<evidence type="ECO:0000313" key="3">
    <source>
        <dbReference type="EMBL" id="HIX94980.1"/>
    </source>
</evidence>
<reference evidence="3" key="2">
    <citation type="submission" date="2021-04" db="EMBL/GenBank/DDBJ databases">
        <authorList>
            <person name="Gilroy R."/>
        </authorList>
    </citation>
    <scope>NUCLEOTIDE SEQUENCE</scope>
    <source>
        <strain evidence="3">ChiHecec2B26-7398</strain>
    </source>
</reference>
<reference evidence="3" key="1">
    <citation type="journal article" date="2021" name="PeerJ">
        <title>Extensive microbial diversity within the chicken gut microbiome revealed by metagenomics and culture.</title>
        <authorList>
            <person name="Gilroy R."/>
            <person name="Ravi A."/>
            <person name="Getino M."/>
            <person name="Pursley I."/>
            <person name="Horton D.L."/>
            <person name="Alikhan N.F."/>
            <person name="Baker D."/>
            <person name="Gharbi K."/>
            <person name="Hall N."/>
            <person name="Watson M."/>
            <person name="Adriaenssens E.M."/>
            <person name="Foster-Nyarko E."/>
            <person name="Jarju S."/>
            <person name="Secka A."/>
            <person name="Antonio M."/>
            <person name="Oren A."/>
            <person name="Chaudhuri R.R."/>
            <person name="La Ragione R."/>
            <person name="Hildebrand F."/>
            <person name="Pallen M.J."/>
        </authorList>
    </citation>
    <scope>NUCLEOTIDE SEQUENCE</scope>
    <source>
        <strain evidence="3">ChiHecec2B26-7398</strain>
    </source>
</reference>
<dbReference type="PANTHER" id="PTHR23028">
    <property type="entry name" value="ACETYLTRANSFERASE"/>
    <property type="match status" value="1"/>
</dbReference>
<proteinExistence type="predicted"/>
<dbReference type="PANTHER" id="PTHR23028:SF53">
    <property type="entry name" value="ACYL_TRANSF_3 DOMAIN-CONTAINING PROTEIN"/>
    <property type="match status" value="1"/>
</dbReference>
<accession>A0A9D1Y3Z8</accession>
<feature type="transmembrane region" description="Helical" evidence="1">
    <location>
        <begin position="199"/>
        <end position="216"/>
    </location>
</feature>
<evidence type="ECO:0000259" key="2">
    <source>
        <dbReference type="Pfam" id="PF01757"/>
    </source>
</evidence>
<feature type="transmembrane region" description="Helical" evidence="1">
    <location>
        <begin position="116"/>
        <end position="133"/>
    </location>
</feature>
<evidence type="ECO:0000313" key="4">
    <source>
        <dbReference type="Proteomes" id="UP000886751"/>
    </source>
</evidence>
<dbReference type="GO" id="GO:0000271">
    <property type="term" value="P:polysaccharide biosynthetic process"/>
    <property type="evidence" value="ECO:0007669"/>
    <property type="project" value="TreeGrafter"/>
</dbReference>
<protein>
    <submittedName>
        <fullName evidence="3">Acyltransferase family protein</fullName>
    </submittedName>
</protein>
<keyword evidence="3" id="KW-0012">Acyltransferase</keyword>
<dbReference type="AlphaFoldDB" id="A0A9D1Y3Z8"/>
<feature type="transmembrane region" description="Helical" evidence="1">
    <location>
        <begin position="168"/>
        <end position="187"/>
    </location>
</feature>
<dbReference type="EMBL" id="DXEI01000088">
    <property type="protein sequence ID" value="HIX94980.1"/>
    <property type="molecule type" value="Genomic_DNA"/>
</dbReference>
<feature type="domain" description="Acyltransferase 3" evidence="2">
    <location>
        <begin position="2"/>
        <end position="325"/>
    </location>
</feature>
<keyword evidence="3" id="KW-0808">Transferase</keyword>
<comment type="caution">
    <text evidence="3">The sequence shown here is derived from an EMBL/GenBank/DDBJ whole genome shotgun (WGS) entry which is preliminary data.</text>
</comment>
<feature type="transmembrane region" description="Helical" evidence="1">
    <location>
        <begin position="140"/>
        <end position="162"/>
    </location>
</feature>
<evidence type="ECO:0000256" key="1">
    <source>
        <dbReference type="SAM" id="Phobius"/>
    </source>
</evidence>
<organism evidence="3 4">
    <name type="scientific">Candidatus Gemmiger excrementipullorum</name>
    <dbReference type="NCBI Taxonomy" id="2838610"/>
    <lineage>
        <taxon>Bacteria</taxon>
        <taxon>Bacillati</taxon>
        <taxon>Bacillota</taxon>
        <taxon>Clostridia</taxon>
        <taxon>Eubacteriales</taxon>
        <taxon>Gemmiger</taxon>
    </lineage>
</organism>
<feature type="transmembrane region" description="Helical" evidence="1">
    <location>
        <begin position="245"/>
        <end position="263"/>
    </location>
</feature>
<dbReference type="InterPro" id="IPR050879">
    <property type="entry name" value="Acyltransferase_3"/>
</dbReference>
<name>A0A9D1Y3Z8_9FIRM</name>
<dbReference type="GO" id="GO:0016747">
    <property type="term" value="F:acyltransferase activity, transferring groups other than amino-acyl groups"/>
    <property type="evidence" value="ECO:0007669"/>
    <property type="project" value="InterPro"/>
</dbReference>
<dbReference type="GO" id="GO:0016020">
    <property type="term" value="C:membrane"/>
    <property type="evidence" value="ECO:0007669"/>
    <property type="project" value="TreeGrafter"/>
</dbReference>
<dbReference type="InterPro" id="IPR002656">
    <property type="entry name" value="Acyl_transf_3_dom"/>
</dbReference>
<dbReference type="Proteomes" id="UP000886751">
    <property type="component" value="Unassembled WGS sequence"/>
</dbReference>
<keyword evidence="1" id="KW-0472">Membrane</keyword>
<feature type="transmembrane region" description="Helical" evidence="1">
    <location>
        <begin position="43"/>
        <end position="63"/>
    </location>
</feature>
<gene>
    <name evidence="3" type="ORF">H9846_05945</name>
</gene>
<keyword evidence="1" id="KW-1133">Transmembrane helix</keyword>
<dbReference type="Pfam" id="PF01757">
    <property type="entry name" value="Acyl_transf_3"/>
    <property type="match status" value="1"/>
</dbReference>
<keyword evidence="1" id="KW-0812">Transmembrane</keyword>
<sequence>MAKVFATCFILFHHYQMVGVMVTGQTMPGPSFYSSAVQPEDFSWGYVVELFFLISGFVMLPYLQKIRQGLTFYQFYTRRAARLLPLLALSGAVCAAVLVVYDKAYQTSFWAGDPSLFGVVLHALGIQAGWGFADPYLNSATWYCSVLLLCCLLFFAVVYWSGRLGVSPFYGLVFLVFLGCAGQTFHTQLPLLDNGASRGYSAFFAGVVLAALWPLLQKWRGTPWVCLVLLAAAGAELYKNGGRMPYMPFPLTFLVYPALLFLLQQPPCSAVSRLPLWEGLARISYSVYLWHIPFYILLYSIAKLLGQDPAVLVCLPGMLLSAAALWGIGWVSYRCLERPLNQKALAWFAALDPARQPEHV</sequence>
<feature type="transmembrane region" description="Helical" evidence="1">
    <location>
        <begin position="309"/>
        <end position="333"/>
    </location>
</feature>